<keyword evidence="5" id="KW-0749">Sporulation</keyword>
<dbReference type="RefSeq" id="WP_076344777.1">
    <property type="nucleotide sequence ID" value="NZ_FTOO01000002.1"/>
</dbReference>
<sequence>MSVVTKLERGIVVIELKGELDHHAVEQIRDRIEEQLSEHGYRGLVMSFRNIDFMDSSGLGLILGRYRSVSERGGKMALCEVNPTLRRLFEMSGLLKVIPVYDSEEAAVAAILGA</sequence>
<dbReference type="InterPro" id="IPR014237">
    <property type="entry name" value="Anti-sigma_F_ant"/>
</dbReference>
<dbReference type="NCBIfam" id="TIGR02886">
    <property type="entry name" value="spore_II_AA"/>
    <property type="match status" value="1"/>
</dbReference>
<dbReference type="Gene3D" id="3.30.750.24">
    <property type="entry name" value="STAS domain"/>
    <property type="match status" value="1"/>
</dbReference>
<dbReference type="Pfam" id="PF01740">
    <property type="entry name" value="STAS"/>
    <property type="match status" value="1"/>
</dbReference>
<evidence type="ECO:0000256" key="2">
    <source>
        <dbReference type="ARBA" id="ARBA00009013"/>
    </source>
</evidence>
<dbReference type="InterPro" id="IPR003658">
    <property type="entry name" value="Anti-sigma_ant"/>
</dbReference>
<gene>
    <name evidence="8" type="ORF">SAMN05421799_10233</name>
</gene>
<evidence type="ECO:0000256" key="3">
    <source>
        <dbReference type="ARBA" id="ARBA00020784"/>
    </source>
</evidence>
<evidence type="ECO:0000313" key="9">
    <source>
        <dbReference type="Proteomes" id="UP000186156"/>
    </source>
</evidence>
<protein>
    <recommendedName>
        <fullName evidence="3 6">Anti-sigma F factor antagonist</fullName>
    </recommendedName>
    <alternativeName>
        <fullName evidence="6">Stage II sporulation protein</fullName>
    </alternativeName>
</protein>
<dbReference type="CDD" id="cd07043">
    <property type="entry name" value="STAS_anti-anti-sigma_factors"/>
    <property type="match status" value="1"/>
</dbReference>
<name>A0A1N7KLH9_9BACL</name>
<dbReference type="InterPro" id="IPR002645">
    <property type="entry name" value="STAS_dom"/>
</dbReference>
<evidence type="ECO:0000256" key="1">
    <source>
        <dbReference type="ARBA" id="ARBA00001976"/>
    </source>
</evidence>
<evidence type="ECO:0000256" key="5">
    <source>
        <dbReference type="ARBA" id="ARBA00022969"/>
    </source>
</evidence>
<feature type="domain" description="STAS" evidence="7">
    <location>
        <begin position="1"/>
        <end position="111"/>
    </location>
</feature>
<dbReference type="NCBIfam" id="TIGR00377">
    <property type="entry name" value="ant_ant_sig"/>
    <property type="match status" value="1"/>
</dbReference>
<dbReference type="EMBL" id="FTOO01000002">
    <property type="protein sequence ID" value="SIS62472.1"/>
    <property type="molecule type" value="Genomic_DNA"/>
</dbReference>
<dbReference type="InterPro" id="IPR036513">
    <property type="entry name" value="STAS_dom_sf"/>
</dbReference>
<evidence type="ECO:0000313" key="8">
    <source>
        <dbReference type="EMBL" id="SIS62472.1"/>
    </source>
</evidence>
<dbReference type="PANTHER" id="PTHR33495">
    <property type="entry name" value="ANTI-SIGMA FACTOR ANTAGONIST TM_1081-RELATED-RELATED"/>
    <property type="match status" value="1"/>
</dbReference>
<dbReference type="SUPFAM" id="SSF52091">
    <property type="entry name" value="SpoIIaa-like"/>
    <property type="match status" value="1"/>
</dbReference>
<reference evidence="9" key="1">
    <citation type="submission" date="2017-01" db="EMBL/GenBank/DDBJ databases">
        <authorList>
            <person name="Varghese N."/>
            <person name="Submissions S."/>
        </authorList>
    </citation>
    <scope>NUCLEOTIDE SEQUENCE [LARGE SCALE GENOMIC DNA]</scope>
    <source>
        <strain evidence="9">DSM 16176</strain>
    </source>
</reference>
<dbReference type="Proteomes" id="UP000186156">
    <property type="component" value="Unassembled WGS sequence"/>
</dbReference>
<keyword evidence="9" id="KW-1185">Reference proteome</keyword>
<dbReference type="GO" id="GO:0030435">
    <property type="term" value="P:sporulation resulting in formation of a cellular spore"/>
    <property type="evidence" value="ECO:0007669"/>
    <property type="project" value="UniProtKB-KW"/>
</dbReference>
<evidence type="ECO:0000259" key="7">
    <source>
        <dbReference type="PROSITE" id="PS50801"/>
    </source>
</evidence>
<keyword evidence="4" id="KW-0597">Phosphoprotein</keyword>
<comment type="function">
    <text evidence="1">In the phosphorylated form it could act as an anti-anti-sigma factor that counteracts SpoIIAB and thus releases sigma f from inhibition.</text>
</comment>
<comment type="similarity">
    <text evidence="2 6">Belongs to the anti-sigma-factor antagonist family.</text>
</comment>
<proteinExistence type="inferred from homology"/>
<dbReference type="STRING" id="252246.SAMN05421799_10233"/>
<dbReference type="PANTHER" id="PTHR33495:SF2">
    <property type="entry name" value="ANTI-SIGMA FACTOR ANTAGONIST TM_1081-RELATED"/>
    <property type="match status" value="1"/>
</dbReference>
<organism evidence="8 9">
    <name type="scientific">Alicyclobacillus vulcanalis</name>
    <dbReference type="NCBI Taxonomy" id="252246"/>
    <lineage>
        <taxon>Bacteria</taxon>
        <taxon>Bacillati</taxon>
        <taxon>Bacillota</taxon>
        <taxon>Bacilli</taxon>
        <taxon>Bacillales</taxon>
        <taxon>Alicyclobacillaceae</taxon>
        <taxon>Alicyclobacillus</taxon>
    </lineage>
</organism>
<dbReference type="AlphaFoldDB" id="A0A1N7KLH9"/>
<dbReference type="GO" id="GO:0045152">
    <property type="term" value="F:antisigma factor binding"/>
    <property type="evidence" value="ECO:0007669"/>
    <property type="project" value="InterPro"/>
</dbReference>
<dbReference type="OrthoDB" id="9796601at2"/>
<accession>A0A1N7KLH9</accession>
<dbReference type="PROSITE" id="PS50801">
    <property type="entry name" value="STAS"/>
    <property type="match status" value="1"/>
</dbReference>
<dbReference type="GO" id="GO:0043856">
    <property type="term" value="F:anti-sigma factor antagonist activity"/>
    <property type="evidence" value="ECO:0007669"/>
    <property type="project" value="InterPro"/>
</dbReference>
<evidence type="ECO:0000256" key="4">
    <source>
        <dbReference type="ARBA" id="ARBA00022553"/>
    </source>
</evidence>
<evidence type="ECO:0000256" key="6">
    <source>
        <dbReference type="RuleBase" id="RU003749"/>
    </source>
</evidence>